<evidence type="ECO:0000313" key="5">
    <source>
        <dbReference type="EMBL" id="QFY41194.1"/>
    </source>
</evidence>
<keyword evidence="3" id="KW-0732">Signal</keyword>
<evidence type="ECO:0000256" key="2">
    <source>
        <dbReference type="ARBA" id="ARBA00023157"/>
    </source>
</evidence>
<proteinExistence type="predicted"/>
<dbReference type="PROSITE" id="PS51257">
    <property type="entry name" value="PROKAR_LIPOPROTEIN"/>
    <property type="match status" value="1"/>
</dbReference>
<dbReference type="KEGG" id="mmob:F6R98_00020"/>
<keyword evidence="1" id="KW-0611">Plant defense</keyword>
<dbReference type="PANTHER" id="PTHR22595:SF79">
    <property type="entry name" value="CHITINASE 12"/>
    <property type="match status" value="1"/>
</dbReference>
<organism evidence="5 6">
    <name type="scientific">Candidatus Methylospira mobilis</name>
    <dbReference type="NCBI Taxonomy" id="1808979"/>
    <lineage>
        <taxon>Bacteria</taxon>
        <taxon>Pseudomonadati</taxon>
        <taxon>Pseudomonadota</taxon>
        <taxon>Gammaproteobacteria</taxon>
        <taxon>Methylococcales</taxon>
        <taxon>Methylococcaceae</taxon>
        <taxon>Candidatus Methylospira</taxon>
    </lineage>
</organism>
<dbReference type="Proteomes" id="UP000325755">
    <property type="component" value="Chromosome"/>
</dbReference>
<dbReference type="Pfam" id="PF00182">
    <property type="entry name" value="Glyco_hydro_19"/>
    <property type="match status" value="1"/>
</dbReference>
<dbReference type="SUPFAM" id="SSF53955">
    <property type="entry name" value="Lysozyme-like"/>
    <property type="match status" value="1"/>
</dbReference>
<dbReference type="CDD" id="cd00325">
    <property type="entry name" value="chitinase_GH19"/>
    <property type="match status" value="1"/>
</dbReference>
<feature type="signal peptide" evidence="3">
    <location>
        <begin position="1"/>
        <end position="26"/>
    </location>
</feature>
<dbReference type="Gene3D" id="3.30.20.10">
    <property type="entry name" value="Endochitinase, domain 2"/>
    <property type="match status" value="1"/>
</dbReference>
<evidence type="ECO:0000259" key="4">
    <source>
        <dbReference type="Pfam" id="PF00182"/>
    </source>
</evidence>
<evidence type="ECO:0000256" key="3">
    <source>
        <dbReference type="SAM" id="SignalP"/>
    </source>
</evidence>
<dbReference type="Gene3D" id="1.10.530.10">
    <property type="match status" value="1"/>
</dbReference>
<dbReference type="EMBL" id="CP044205">
    <property type="protein sequence ID" value="QFY41194.1"/>
    <property type="molecule type" value="Genomic_DNA"/>
</dbReference>
<dbReference type="GO" id="GO:0016998">
    <property type="term" value="P:cell wall macromolecule catabolic process"/>
    <property type="evidence" value="ECO:0007669"/>
    <property type="project" value="InterPro"/>
</dbReference>
<accession>A0A5Q0BG98</accession>
<feature type="domain" description="Glycoside hydrolase family 19 catalytic" evidence="4">
    <location>
        <begin position="280"/>
        <end position="462"/>
    </location>
</feature>
<sequence length="576" mass="63190">MKNRTRQTLLKRSAAAAVFAIACSNAAPGFAEGNATDACKGSPVITNMTDLSNYFNQTRNKLTKEDPQRFICYQNKRYFFQWETDTLPLDSSGNLTSGWKTEEQINALLPRELTDADGKMINEVFLPKAVADLKVCNQSDNTNWDTWNNQFIGMGKQNYIPWINAYVDQQLAAYKQKYPDIVADDITKNAVKKGTPLPCRPPQLDFTDNNSMYNPDNVNRVMKILTEQGWNKYVPPGKAGTADGSGPKPYTPPDWKTFLTVVARYPYFCGEKSEAYGLDENEACKRELASLLAHAAQETGAHMSTDIPTRVKERLSSILIFTRESTLYAQSCPLQYSVRTKEAIDSGAKANVCFYGRGIKQTTHFYNYMTASSAFTGNYKTFFIDPDQVAQFGYFLLSSGIQFAMTAAPPKPSIHDVLIGAYRPQKAAAGITLNSKGAVTDPFKATVSIVNGAFNCGNGSATPTTAGENHLAGSQTRFFAYKTLLNDFTANLSPIENDYNQDTFCDLNKGDIFGDTAPSLFEKEGCAAVSPDGCRPSLHVDLATCKNQAAGGLPQPINLAGSIGNIIDICAQEKQP</sequence>
<evidence type="ECO:0000313" key="6">
    <source>
        <dbReference type="Proteomes" id="UP000325755"/>
    </source>
</evidence>
<feature type="chain" id="PRO_5025018295" description="Glycoside hydrolase family 19 catalytic domain-containing protein" evidence="3">
    <location>
        <begin position="27"/>
        <end position="576"/>
    </location>
</feature>
<dbReference type="RefSeq" id="WP_153247171.1">
    <property type="nucleotide sequence ID" value="NZ_CP044205.1"/>
</dbReference>
<dbReference type="GO" id="GO:0006032">
    <property type="term" value="P:chitin catabolic process"/>
    <property type="evidence" value="ECO:0007669"/>
    <property type="project" value="InterPro"/>
</dbReference>
<dbReference type="OrthoDB" id="6018988at2"/>
<dbReference type="AlphaFoldDB" id="A0A5Q0BG98"/>
<gene>
    <name evidence="5" type="ORF">F6R98_00020</name>
</gene>
<dbReference type="InParanoid" id="A0A5Q0BG98"/>
<dbReference type="InterPro" id="IPR023346">
    <property type="entry name" value="Lysozyme-like_dom_sf"/>
</dbReference>
<reference evidence="5 6" key="1">
    <citation type="submission" date="2019-09" db="EMBL/GenBank/DDBJ databases">
        <title>Ecophysiology of the spiral-shaped methanotroph Methylospira mobilis as revealed by the complete genome sequence.</title>
        <authorList>
            <person name="Oshkin I.Y."/>
            <person name="Dedysh S.N."/>
            <person name="Miroshnikov K."/>
            <person name="Danilova O.V."/>
            <person name="Hakobyan A."/>
            <person name="Liesack W."/>
        </authorList>
    </citation>
    <scope>NUCLEOTIDE SEQUENCE [LARGE SCALE GENOMIC DNA]</scope>
    <source>
        <strain evidence="5 6">Shm1</strain>
    </source>
</reference>
<name>A0A5Q0BG98_9GAMM</name>
<dbReference type="PANTHER" id="PTHR22595">
    <property type="entry name" value="CHITINASE-RELATED"/>
    <property type="match status" value="1"/>
</dbReference>
<dbReference type="InterPro" id="IPR000726">
    <property type="entry name" value="Glyco_hydro_19_cat"/>
</dbReference>
<protein>
    <recommendedName>
        <fullName evidence="4">Glycoside hydrolase family 19 catalytic domain-containing protein</fullName>
    </recommendedName>
</protein>
<dbReference type="GO" id="GO:0004568">
    <property type="term" value="F:chitinase activity"/>
    <property type="evidence" value="ECO:0007669"/>
    <property type="project" value="InterPro"/>
</dbReference>
<keyword evidence="2" id="KW-1015">Disulfide bond</keyword>
<evidence type="ECO:0000256" key="1">
    <source>
        <dbReference type="ARBA" id="ARBA00022821"/>
    </source>
</evidence>
<keyword evidence="6" id="KW-1185">Reference proteome</keyword>
<dbReference type="GO" id="GO:0006952">
    <property type="term" value="P:defense response"/>
    <property type="evidence" value="ECO:0007669"/>
    <property type="project" value="UniProtKB-KW"/>
</dbReference>